<dbReference type="InterPro" id="IPR004242">
    <property type="entry name" value="Transposase_21"/>
</dbReference>
<organism evidence="1 2">
    <name type="scientific">Temnothorax curvispinosus</name>
    <dbReference type="NCBI Taxonomy" id="300111"/>
    <lineage>
        <taxon>Eukaryota</taxon>
        <taxon>Metazoa</taxon>
        <taxon>Ecdysozoa</taxon>
        <taxon>Arthropoda</taxon>
        <taxon>Hexapoda</taxon>
        <taxon>Insecta</taxon>
        <taxon>Pterygota</taxon>
        <taxon>Neoptera</taxon>
        <taxon>Endopterygota</taxon>
        <taxon>Hymenoptera</taxon>
        <taxon>Apocrita</taxon>
        <taxon>Aculeata</taxon>
        <taxon>Formicoidea</taxon>
        <taxon>Formicidae</taxon>
        <taxon>Myrmicinae</taxon>
        <taxon>Temnothorax</taxon>
    </lineage>
</organism>
<dbReference type="OrthoDB" id="8191915at2759"/>
<dbReference type="GeneID" id="112457524"/>
<sequence length="583" mass="67815">MLNTFVATPFIPDTRYMIDKLFYPGEGIKYHAVCPTCKTHIGEFCKNNHIIFCQVCEEEINVKDPCYRDFFVTLDITDEIQSIIESNSDYYTTVIAEREQVIDNNLQDIHDGRKYKEFIASLPDDHKKSYLTVIFNSDGSPIFKSAKFSIWPIQIIPNEVPMHVRNQKSIVYSLWFGHDKPNMIYFLRPFVDSMNSLTTNGIVCNINNEIRRIHLYALCCCVDAVARPTMQGTTQFNGYYGCNWCLHPGIPVRYNKGTSVKYTLLNEIPARRTAEQTLQHIQEAVNTNTSVFGIKKASPLLNLREFDIIDGFVPDPMHCMDLGIAKQFAEYWLDSSNMPYSISNSYIDIIDKQIKAFKVPTKLVRLSRSIYHRKYWNAAEWENWLLFYSLPVLSQLPNFQNYVQHWFLLVEGYYLLLQPFISDAELRRADKLLRRFVALTQYYYGESAMSFNVHQVSHLSQSVADWGPLWSHSCYPFESGNGHIIKCVHAAKGVLSQICRTLSIKQSIMMLERHVLAKDFSPVLDYCYYLQNRCTIRTEKFGINRYFGKELRVDPIIINQLNLCIERTRAYGRMVKNKCLFKS</sequence>
<dbReference type="AlphaFoldDB" id="A0A6J1Q6A1"/>
<evidence type="ECO:0000313" key="2">
    <source>
        <dbReference type="RefSeq" id="XP_024876430.1"/>
    </source>
</evidence>
<dbReference type="Proteomes" id="UP000504618">
    <property type="component" value="Unplaced"/>
</dbReference>
<protein>
    <submittedName>
        <fullName evidence="2">Uncharacterized protein LOC112457524</fullName>
    </submittedName>
</protein>
<name>A0A6J1Q6A1_9HYME</name>
<keyword evidence="1" id="KW-1185">Reference proteome</keyword>
<gene>
    <name evidence="2" type="primary">LOC112457524</name>
</gene>
<evidence type="ECO:0000313" key="1">
    <source>
        <dbReference type="Proteomes" id="UP000504618"/>
    </source>
</evidence>
<dbReference type="RefSeq" id="XP_024876430.1">
    <property type="nucleotide sequence ID" value="XM_025020662.1"/>
</dbReference>
<dbReference type="PANTHER" id="PTHR46579">
    <property type="entry name" value="F5/8 TYPE C DOMAIN-CONTAINING PROTEIN-RELATED"/>
    <property type="match status" value="1"/>
</dbReference>
<dbReference type="Pfam" id="PF02992">
    <property type="entry name" value="Transposase_21"/>
    <property type="match status" value="1"/>
</dbReference>
<proteinExistence type="predicted"/>
<dbReference type="PANTHER" id="PTHR46579:SF1">
    <property type="entry name" value="F5_8 TYPE C DOMAIN-CONTAINING PROTEIN"/>
    <property type="match status" value="1"/>
</dbReference>
<reference evidence="2" key="1">
    <citation type="submission" date="2025-08" db="UniProtKB">
        <authorList>
            <consortium name="RefSeq"/>
        </authorList>
    </citation>
    <scope>IDENTIFICATION</scope>
    <source>
        <tissue evidence="2">Whole body</tissue>
    </source>
</reference>
<feature type="non-terminal residue" evidence="2">
    <location>
        <position position="583"/>
    </location>
</feature>
<accession>A0A6J1Q6A1</accession>